<name>A0A3A6PCJ8_9BACL</name>
<dbReference type="RefSeq" id="WP_120112227.1">
    <property type="nucleotide sequence ID" value="NZ_QXQB01000003.1"/>
</dbReference>
<comment type="caution">
    <text evidence="1">The sequence shown here is derived from an EMBL/GenBank/DDBJ whole genome shotgun (WGS) entry which is preliminary data.</text>
</comment>
<keyword evidence="2" id="KW-1185">Reference proteome</keyword>
<evidence type="ECO:0000313" key="2">
    <source>
        <dbReference type="Proteomes" id="UP000267798"/>
    </source>
</evidence>
<accession>A0A3A6PCJ8</accession>
<protein>
    <submittedName>
        <fullName evidence="1">Uncharacterized protein</fullName>
    </submittedName>
</protein>
<reference evidence="1 2" key="1">
    <citation type="submission" date="2018-09" db="EMBL/GenBank/DDBJ databases">
        <title>Paenibacillus aracenensis nov. sp. isolated from a cave in southern Spain.</title>
        <authorList>
            <person name="Jurado V."/>
            <person name="Gutierrez-Patricio S."/>
            <person name="Gonzalez-Pimentel J.L."/>
            <person name="Miller A.Z."/>
            <person name="Laiz L."/>
            <person name="Saiz-Jimenez C."/>
        </authorList>
    </citation>
    <scope>NUCLEOTIDE SEQUENCE [LARGE SCALE GENOMIC DNA]</scope>
    <source>
        <strain evidence="1 2">JCM 19203</strain>
    </source>
</reference>
<dbReference type="EMBL" id="QXQB01000003">
    <property type="protein sequence ID" value="RJX39122.1"/>
    <property type="molecule type" value="Genomic_DNA"/>
</dbReference>
<gene>
    <name evidence="1" type="ORF">D3P09_16655</name>
</gene>
<organism evidence="1 2">
    <name type="scientific">Paenibacillus pinisoli</name>
    <dbReference type="NCBI Taxonomy" id="1276110"/>
    <lineage>
        <taxon>Bacteria</taxon>
        <taxon>Bacillati</taxon>
        <taxon>Bacillota</taxon>
        <taxon>Bacilli</taxon>
        <taxon>Bacillales</taxon>
        <taxon>Paenibacillaceae</taxon>
        <taxon>Paenibacillus</taxon>
    </lineage>
</organism>
<dbReference type="Proteomes" id="UP000267798">
    <property type="component" value="Unassembled WGS sequence"/>
</dbReference>
<dbReference type="OrthoDB" id="2679175at2"/>
<dbReference type="AlphaFoldDB" id="A0A3A6PCJ8"/>
<proteinExistence type="predicted"/>
<evidence type="ECO:0000313" key="1">
    <source>
        <dbReference type="EMBL" id="RJX39122.1"/>
    </source>
</evidence>
<sequence length="86" mass="9638">MFSIEVKTAFYIRVANIVAIEGKPNGSLQGKVLHDETDISRSYFVKGVALVNRQEYISLTESITIQLEPGDYIAEDLIGKRLVSYD</sequence>